<protein>
    <submittedName>
        <fullName evidence="3">GAF domain-containing protein</fullName>
    </submittedName>
</protein>
<dbReference type="Gene3D" id="3.30.450.40">
    <property type="match status" value="1"/>
</dbReference>
<evidence type="ECO:0000256" key="1">
    <source>
        <dbReference type="ARBA" id="ARBA00038454"/>
    </source>
</evidence>
<evidence type="ECO:0000313" key="3">
    <source>
        <dbReference type="EMBL" id="UOO90927.1"/>
    </source>
</evidence>
<dbReference type="InterPro" id="IPR003018">
    <property type="entry name" value="GAF"/>
</dbReference>
<reference evidence="3 4" key="1">
    <citation type="journal article" date="2022" name="Res Sq">
        <title>Evolution of multicellular longitudinally dividing oral cavity symbionts (Neisseriaceae).</title>
        <authorList>
            <person name="Nyongesa S."/>
            <person name="Weber P."/>
            <person name="Bernet E."/>
            <person name="Pullido F."/>
            <person name="Nieckarz M."/>
            <person name="Delaby M."/>
            <person name="Nieves C."/>
            <person name="Viehboeck T."/>
            <person name="Krause N."/>
            <person name="Rivera-Millot A."/>
            <person name="Nakamura A."/>
            <person name="Vischer N."/>
            <person name="VanNieuwenhze M."/>
            <person name="Brun Y."/>
            <person name="Cava F."/>
            <person name="Bulgheresi S."/>
            <person name="Veyrier F."/>
        </authorList>
    </citation>
    <scope>NUCLEOTIDE SEQUENCE [LARGE SCALE GENOMIC DNA]</scope>
    <source>
        <strain evidence="3 4">SN4</strain>
    </source>
</reference>
<proteinExistence type="inferred from homology"/>
<dbReference type="SUPFAM" id="SSF55781">
    <property type="entry name" value="GAF domain-like"/>
    <property type="match status" value="1"/>
</dbReference>
<keyword evidence="4" id="KW-1185">Reference proteome</keyword>
<dbReference type="Pfam" id="PF01590">
    <property type="entry name" value="GAF"/>
    <property type="match status" value="1"/>
</dbReference>
<dbReference type="RefSeq" id="WP_058305294.1">
    <property type="nucleotide sequence ID" value="NZ_CABKVG010000006.1"/>
</dbReference>
<accession>A0ABY4EBZ4</accession>
<dbReference type="PANTHER" id="PTHR21021:SF15">
    <property type="entry name" value="FREE METHIONINE-R-SULFOXIDE REDUCTASE"/>
    <property type="match status" value="1"/>
</dbReference>
<sequence>MAETFYQQSGSKQEQYQSLLPQIQALISDERDFVANMANVCAVLKQQFDWLWIGFYVVRGEELVLAPFQGPIACTRIAKGRGVCGSAWAQAQTIVVPDVNQFAGHIACSSLSQSEIVVPMLLGERCVGVLDIDSADLAMFDDTDAEFLQQVVAVLLASSDVPA</sequence>
<evidence type="ECO:0000259" key="2">
    <source>
        <dbReference type="Pfam" id="PF01590"/>
    </source>
</evidence>
<dbReference type="PANTHER" id="PTHR21021">
    <property type="entry name" value="GAF/PUTATIVE CYTOSKELETAL PROTEIN"/>
    <property type="match status" value="1"/>
</dbReference>
<dbReference type="InterPro" id="IPR051330">
    <property type="entry name" value="Phosphatase_reg/MetRdx"/>
</dbReference>
<feature type="domain" description="GAF" evidence="2">
    <location>
        <begin position="52"/>
        <end position="155"/>
    </location>
</feature>
<organism evidence="3 4">
    <name type="scientific">Vitreoscilla massiliensis</name>
    <dbReference type="NCBI Taxonomy" id="1689272"/>
    <lineage>
        <taxon>Bacteria</taxon>
        <taxon>Pseudomonadati</taxon>
        <taxon>Pseudomonadota</taxon>
        <taxon>Betaproteobacteria</taxon>
        <taxon>Neisseriales</taxon>
        <taxon>Neisseriaceae</taxon>
        <taxon>Vitreoscilla</taxon>
    </lineage>
</organism>
<comment type="similarity">
    <text evidence="1">Belongs to the free Met sulfoxide reductase family.</text>
</comment>
<name>A0ABY4EBZ4_9NEIS</name>
<dbReference type="InterPro" id="IPR029016">
    <property type="entry name" value="GAF-like_dom_sf"/>
</dbReference>
<evidence type="ECO:0000313" key="4">
    <source>
        <dbReference type="Proteomes" id="UP000832011"/>
    </source>
</evidence>
<dbReference type="EMBL" id="CP091511">
    <property type="protein sequence ID" value="UOO90927.1"/>
    <property type="molecule type" value="Genomic_DNA"/>
</dbReference>
<gene>
    <name evidence="3" type="ORF">LVJ82_08185</name>
</gene>
<dbReference type="Proteomes" id="UP000832011">
    <property type="component" value="Chromosome"/>
</dbReference>